<gene>
    <name evidence="2" type="ORF">J437_LFUL011702</name>
</gene>
<feature type="region of interest" description="Disordered" evidence="1">
    <location>
        <begin position="327"/>
        <end position="347"/>
    </location>
</feature>
<evidence type="ECO:0000313" key="2">
    <source>
        <dbReference type="EMBL" id="KAG8239094.1"/>
    </source>
</evidence>
<evidence type="ECO:0000313" key="3">
    <source>
        <dbReference type="Proteomes" id="UP000792457"/>
    </source>
</evidence>
<feature type="region of interest" description="Disordered" evidence="1">
    <location>
        <begin position="477"/>
        <end position="508"/>
    </location>
</feature>
<dbReference type="Proteomes" id="UP000792457">
    <property type="component" value="Unassembled WGS sequence"/>
</dbReference>
<dbReference type="EMBL" id="KZ309512">
    <property type="protein sequence ID" value="KAG8239094.1"/>
    <property type="molecule type" value="Genomic_DNA"/>
</dbReference>
<dbReference type="AlphaFoldDB" id="A0A8K0KPI7"/>
<keyword evidence="3" id="KW-1185">Reference proteome</keyword>
<protein>
    <submittedName>
        <fullName evidence="2">Uncharacterized protein</fullName>
    </submittedName>
</protein>
<comment type="caution">
    <text evidence="2">The sequence shown here is derived from an EMBL/GenBank/DDBJ whole genome shotgun (WGS) entry which is preliminary data.</text>
</comment>
<feature type="region of interest" description="Disordered" evidence="1">
    <location>
        <begin position="720"/>
        <end position="766"/>
    </location>
</feature>
<sequence length="786" mass="87367">MSKKRIAPRPAPRSKAPVVTSEENEQDFNIASGSSPLLKEEELEDVTNKECGSHLENGEDQDDLIIDDLNLELFDGGASIGSSNYEEQNDDEEEEFDETIIEKILTKHQSRSFADLLNDGLEELVEGDTEMEACSKSEGKVVVEGFSLEMNKEDDTSLKTEQLAPKCDLNQIKLKSANLTEGRKRIHQVESVLNFSSFSREGNQEELGRFSSNSLCSEVDMQFVNKAAKMNRWRNMEALNHSSVDFSSVEEDDSSNWVVGSESDNEVGEASEAAREKEDPNFVKRADVQQIEENLNDVTNKSFGLQKKLEDYEIVKGDGVCSVLPSPPPSLEYMGPADGVAQEEKGDGMHEDLEWEYKLPAPPTGFEDEDERTAEEVKEDTWLVESASIPSTFSSSHQKVWVGEGERSNHLPNFRMGTYKAPSSEGWEDPRETNNDKHLEKRSGSMFAMLNSENIEREADREVDKNYLETWASISTRSSVTSAPSSSVHTFKPTAHTNSGYKDGVRGEKNGLAKNGSYVVRVSSFGGKSSMNLKRSLSSTSSIFSRHNGINGKDAAEKLDKESVESLTLRSNNGNEIRALSNASRTVSLHDLAVNSAEEECKVAVSMVNGYHKENTTPKIVSSMWKKHQEDGGDPPGKYPPPVSHNLRKTSSELSISQASVVNGWKGVDDEDQKVAKLQQQFLHWHEQMLQNKSALDGSVSLKSLQVLRGVLPQLKKSLSSDLADKAAVQKSPAKRKESDQGRTDSSEMIETNRDEGDILNSLSTTTEQKLYKETSDIFHFHPHKM</sequence>
<evidence type="ECO:0000256" key="1">
    <source>
        <dbReference type="SAM" id="MobiDB-lite"/>
    </source>
</evidence>
<feature type="region of interest" description="Disordered" evidence="1">
    <location>
        <begin position="1"/>
        <end position="60"/>
    </location>
</feature>
<feature type="compositionally biased region" description="Basic and acidic residues" evidence="1">
    <location>
        <begin position="46"/>
        <end position="57"/>
    </location>
</feature>
<feature type="compositionally biased region" description="Basic and acidic residues" evidence="1">
    <location>
        <begin position="735"/>
        <end position="757"/>
    </location>
</feature>
<reference evidence="2" key="1">
    <citation type="submission" date="2013-04" db="EMBL/GenBank/DDBJ databases">
        <authorList>
            <person name="Qu J."/>
            <person name="Murali S.C."/>
            <person name="Bandaranaike D."/>
            <person name="Bellair M."/>
            <person name="Blankenburg K."/>
            <person name="Chao H."/>
            <person name="Dinh H."/>
            <person name="Doddapaneni H."/>
            <person name="Downs B."/>
            <person name="Dugan-Rocha S."/>
            <person name="Elkadiri S."/>
            <person name="Gnanaolivu R.D."/>
            <person name="Hernandez B."/>
            <person name="Javaid M."/>
            <person name="Jayaseelan J.C."/>
            <person name="Lee S."/>
            <person name="Li M."/>
            <person name="Ming W."/>
            <person name="Munidasa M."/>
            <person name="Muniz J."/>
            <person name="Nguyen L."/>
            <person name="Ongeri F."/>
            <person name="Osuji N."/>
            <person name="Pu L.-L."/>
            <person name="Puazo M."/>
            <person name="Qu C."/>
            <person name="Quiroz J."/>
            <person name="Raj R."/>
            <person name="Weissenberger G."/>
            <person name="Xin Y."/>
            <person name="Zou X."/>
            <person name="Han Y."/>
            <person name="Richards S."/>
            <person name="Worley K."/>
            <person name="Muzny D."/>
            <person name="Gibbs R."/>
        </authorList>
    </citation>
    <scope>NUCLEOTIDE SEQUENCE</scope>
    <source>
        <strain evidence="2">Sampled in the wild</strain>
    </source>
</reference>
<feature type="compositionally biased region" description="Low complexity" evidence="1">
    <location>
        <begin position="477"/>
        <end position="488"/>
    </location>
</feature>
<feature type="region of interest" description="Disordered" evidence="1">
    <location>
        <begin position="255"/>
        <end position="279"/>
    </location>
</feature>
<reference evidence="2" key="2">
    <citation type="submission" date="2017-10" db="EMBL/GenBank/DDBJ databases">
        <title>Ladona fulva Genome sequencing and assembly.</title>
        <authorList>
            <person name="Murali S."/>
            <person name="Richards S."/>
            <person name="Bandaranaike D."/>
            <person name="Bellair M."/>
            <person name="Blankenburg K."/>
            <person name="Chao H."/>
            <person name="Dinh H."/>
            <person name="Doddapaneni H."/>
            <person name="Dugan-Rocha S."/>
            <person name="Elkadiri S."/>
            <person name="Gnanaolivu R."/>
            <person name="Hernandez B."/>
            <person name="Skinner E."/>
            <person name="Javaid M."/>
            <person name="Lee S."/>
            <person name="Li M."/>
            <person name="Ming W."/>
            <person name="Munidasa M."/>
            <person name="Muniz J."/>
            <person name="Nguyen L."/>
            <person name="Hughes D."/>
            <person name="Osuji N."/>
            <person name="Pu L.-L."/>
            <person name="Puazo M."/>
            <person name="Qu C."/>
            <person name="Quiroz J."/>
            <person name="Raj R."/>
            <person name="Weissenberger G."/>
            <person name="Xin Y."/>
            <person name="Zou X."/>
            <person name="Han Y."/>
            <person name="Worley K."/>
            <person name="Muzny D."/>
            <person name="Gibbs R."/>
        </authorList>
    </citation>
    <scope>NUCLEOTIDE SEQUENCE</scope>
    <source>
        <strain evidence="2">Sampled in the wild</strain>
    </source>
</reference>
<name>A0A8K0KPI7_LADFU</name>
<accession>A0A8K0KPI7</accession>
<feature type="compositionally biased region" description="Basic and acidic residues" evidence="1">
    <location>
        <begin position="428"/>
        <end position="441"/>
    </location>
</feature>
<feature type="region of interest" description="Disordered" evidence="1">
    <location>
        <begin position="359"/>
        <end position="383"/>
    </location>
</feature>
<proteinExistence type="predicted"/>
<organism evidence="2 3">
    <name type="scientific">Ladona fulva</name>
    <name type="common">Scarce chaser dragonfly</name>
    <name type="synonym">Libellula fulva</name>
    <dbReference type="NCBI Taxonomy" id="123851"/>
    <lineage>
        <taxon>Eukaryota</taxon>
        <taxon>Metazoa</taxon>
        <taxon>Ecdysozoa</taxon>
        <taxon>Arthropoda</taxon>
        <taxon>Hexapoda</taxon>
        <taxon>Insecta</taxon>
        <taxon>Pterygota</taxon>
        <taxon>Palaeoptera</taxon>
        <taxon>Odonata</taxon>
        <taxon>Epiprocta</taxon>
        <taxon>Anisoptera</taxon>
        <taxon>Libelluloidea</taxon>
        <taxon>Libellulidae</taxon>
        <taxon>Ladona</taxon>
    </lineage>
</organism>
<feature type="region of interest" description="Disordered" evidence="1">
    <location>
        <begin position="411"/>
        <end position="441"/>
    </location>
</feature>